<dbReference type="GO" id="GO:0008168">
    <property type="term" value="F:methyltransferase activity"/>
    <property type="evidence" value="ECO:0007669"/>
    <property type="project" value="UniProtKB-KW"/>
</dbReference>
<dbReference type="InterPro" id="IPR029063">
    <property type="entry name" value="SAM-dependent_MTases_sf"/>
</dbReference>
<evidence type="ECO:0000259" key="1">
    <source>
        <dbReference type="Pfam" id="PF05050"/>
    </source>
</evidence>
<dbReference type="SUPFAM" id="SSF53335">
    <property type="entry name" value="S-adenosyl-L-methionine-dependent methyltransferases"/>
    <property type="match status" value="1"/>
</dbReference>
<accession>A0ABU0ZRL4</accession>
<sequence length="251" mass="27594">MLDRVWGIARSLVIYHGQPAKHRRMRRLYAQFLGPGDVGFDIGAHVGSRVRAWRKLGARVVAVEPQPDCLRVLRLFFGRDEGVTIFAGAVGAEPGTARLALSSATPTVSSMSTDWMESVSADSGFRRVRWDRAVEVQVSTLDALIATHGEPAFCKIDVEGFEADVLAGLSRPVRALSFEYLPSAYAASIAVLDMVEKLGATAGGYRYNYSPVETSRLVSERWMDAAELRQMMDRIRPLGRSGDVYARLSPS</sequence>
<protein>
    <submittedName>
        <fullName evidence="2">FkbM family methyltransferase</fullName>
    </submittedName>
</protein>
<dbReference type="InterPro" id="IPR006342">
    <property type="entry name" value="FkbM_mtfrase"/>
</dbReference>
<reference evidence="2 3" key="1">
    <citation type="submission" date="2023-08" db="EMBL/GenBank/DDBJ databases">
        <title>Phytohabitans sansha sp. nov., isolated from marine sediment.</title>
        <authorList>
            <person name="Zhao Y."/>
            <person name="Yi K."/>
        </authorList>
    </citation>
    <scope>NUCLEOTIDE SEQUENCE [LARGE SCALE GENOMIC DNA]</scope>
    <source>
        <strain evidence="2 3">ZYX-F-186</strain>
    </source>
</reference>
<dbReference type="PANTHER" id="PTHR34203:SF15">
    <property type="entry name" value="SLL1173 PROTEIN"/>
    <property type="match status" value="1"/>
</dbReference>
<feature type="domain" description="Methyltransferase FkbM" evidence="1">
    <location>
        <begin position="41"/>
        <end position="207"/>
    </location>
</feature>
<dbReference type="NCBIfam" id="TIGR01444">
    <property type="entry name" value="fkbM_fam"/>
    <property type="match status" value="1"/>
</dbReference>
<dbReference type="EMBL" id="JAVHUY010000044">
    <property type="protein sequence ID" value="MDQ7909640.1"/>
    <property type="molecule type" value="Genomic_DNA"/>
</dbReference>
<dbReference type="GO" id="GO:0032259">
    <property type="term" value="P:methylation"/>
    <property type="evidence" value="ECO:0007669"/>
    <property type="project" value="UniProtKB-KW"/>
</dbReference>
<comment type="caution">
    <text evidence="2">The sequence shown here is derived from an EMBL/GenBank/DDBJ whole genome shotgun (WGS) entry which is preliminary data.</text>
</comment>
<dbReference type="Pfam" id="PF05050">
    <property type="entry name" value="Methyltransf_21"/>
    <property type="match status" value="1"/>
</dbReference>
<keyword evidence="3" id="KW-1185">Reference proteome</keyword>
<dbReference type="Proteomes" id="UP001230908">
    <property type="component" value="Unassembled WGS sequence"/>
</dbReference>
<evidence type="ECO:0000313" key="3">
    <source>
        <dbReference type="Proteomes" id="UP001230908"/>
    </source>
</evidence>
<proteinExistence type="predicted"/>
<keyword evidence="2" id="KW-0808">Transferase</keyword>
<evidence type="ECO:0000313" key="2">
    <source>
        <dbReference type="EMBL" id="MDQ7909640.1"/>
    </source>
</evidence>
<organism evidence="2 3">
    <name type="scientific">Phytohabitans maris</name>
    <dbReference type="NCBI Taxonomy" id="3071409"/>
    <lineage>
        <taxon>Bacteria</taxon>
        <taxon>Bacillati</taxon>
        <taxon>Actinomycetota</taxon>
        <taxon>Actinomycetes</taxon>
        <taxon>Micromonosporales</taxon>
        <taxon>Micromonosporaceae</taxon>
    </lineage>
</organism>
<keyword evidence="2" id="KW-0489">Methyltransferase</keyword>
<dbReference type="Gene3D" id="3.40.50.150">
    <property type="entry name" value="Vaccinia Virus protein VP39"/>
    <property type="match status" value="1"/>
</dbReference>
<gene>
    <name evidence="2" type="ORF">RB614_34480</name>
</gene>
<dbReference type="PANTHER" id="PTHR34203">
    <property type="entry name" value="METHYLTRANSFERASE, FKBM FAMILY PROTEIN"/>
    <property type="match status" value="1"/>
</dbReference>
<dbReference type="InterPro" id="IPR052514">
    <property type="entry name" value="SAM-dependent_MTase"/>
</dbReference>
<name>A0ABU0ZRL4_9ACTN</name>
<dbReference type="RefSeq" id="WP_308716899.1">
    <property type="nucleotide sequence ID" value="NZ_JAVHUY010000044.1"/>
</dbReference>